<dbReference type="NCBIfam" id="TIGR00309">
    <property type="entry name" value="V_ATPase_subD"/>
    <property type="match status" value="1"/>
</dbReference>
<comment type="caution">
    <text evidence="4">The sequence shown here is derived from an EMBL/GenBank/DDBJ whole genome shotgun (WGS) entry which is preliminary data.</text>
</comment>
<sequence>MAKLSFNKAALHKETGKLKRYQQYLPSLELKRQKLVMEKAKGWSRLEQTRQLIAQCQHAVSESLPMISNRDIDLSRLVSVSRVELDQENIVGVTLPVLKRVELTGKPYSPYLKPHWVDHVVIRLRTMLELQLQQRVEQQRLHLLNAAVKKVTQKVNLFDKVLIPKTQQNIRKIRIFLSDAERADVVRAKITKQLRATSGD</sequence>
<keyword evidence="5" id="KW-1185">Reference proteome</keyword>
<keyword evidence="2" id="KW-0813">Transport</keyword>
<accession>A0ABT1THK0</accession>
<name>A0ABT1THK0_9GAMM</name>
<evidence type="ECO:0000313" key="4">
    <source>
        <dbReference type="EMBL" id="MCQ8104582.1"/>
    </source>
</evidence>
<dbReference type="NCBIfam" id="NF002565">
    <property type="entry name" value="PRK02195.1"/>
    <property type="match status" value="1"/>
</dbReference>
<dbReference type="Gene3D" id="1.10.287.3240">
    <property type="match status" value="1"/>
</dbReference>
<reference evidence="4 5" key="1">
    <citation type="submission" date="2022-07" db="EMBL/GenBank/DDBJ databases">
        <title>Methylomonas rivi sp. nov., Methylomonas rosea sp. nov., Methylomonas aureus sp. nov. and Methylomonas subterranea sp. nov., four novel methanotrophs isolated from a freshwater creek and the deep terrestrial subsurface.</title>
        <authorList>
            <person name="Abin C."/>
            <person name="Sankaranarayanan K."/>
            <person name="Garner C."/>
            <person name="Sindelar R."/>
            <person name="Kotary K."/>
            <person name="Garner R."/>
            <person name="Barclay S."/>
            <person name="Lawson P."/>
            <person name="Krumholz L."/>
        </authorList>
    </citation>
    <scope>NUCLEOTIDE SEQUENCE [LARGE SCALE GENOMIC DNA]</scope>
    <source>
        <strain evidence="4 5">SURF-2</strain>
    </source>
</reference>
<evidence type="ECO:0000256" key="2">
    <source>
        <dbReference type="ARBA" id="ARBA00022448"/>
    </source>
</evidence>
<proteinExistence type="inferred from homology"/>
<protein>
    <submittedName>
        <fullName evidence="4">V-type ATP synthase subunit D</fullName>
    </submittedName>
</protein>
<dbReference type="Pfam" id="PF01813">
    <property type="entry name" value="ATP-synt_D"/>
    <property type="match status" value="1"/>
</dbReference>
<gene>
    <name evidence="4" type="ORF">NP590_10740</name>
</gene>
<dbReference type="PANTHER" id="PTHR11671">
    <property type="entry name" value="V-TYPE ATP SYNTHASE SUBUNIT D"/>
    <property type="match status" value="1"/>
</dbReference>
<dbReference type="EMBL" id="JANIBJ010000017">
    <property type="protein sequence ID" value="MCQ8104582.1"/>
    <property type="molecule type" value="Genomic_DNA"/>
</dbReference>
<comment type="similarity">
    <text evidence="1">Belongs to the V-ATPase D subunit family.</text>
</comment>
<evidence type="ECO:0000313" key="5">
    <source>
        <dbReference type="Proteomes" id="UP001524499"/>
    </source>
</evidence>
<evidence type="ECO:0000256" key="3">
    <source>
        <dbReference type="ARBA" id="ARBA00023065"/>
    </source>
</evidence>
<dbReference type="Proteomes" id="UP001524499">
    <property type="component" value="Unassembled WGS sequence"/>
</dbReference>
<organism evidence="4 5">
    <name type="scientific">Methylomonas subterranea</name>
    <dbReference type="NCBI Taxonomy" id="2952225"/>
    <lineage>
        <taxon>Bacteria</taxon>
        <taxon>Pseudomonadati</taxon>
        <taxon>Pseudomonadota</taxon>
        <taxon>Gammaproteobacteria</taxon>
        <taxon>Methylococcales</taxon>
        <taxon>Methylococcaceae</taxon>
        <taxon>Methylomonas</taxon>
    </lineage>
</organism>
<dbReference type="RefSeq" id="WP_256602378.1">
    <property type="nucleotide sequence ID" value="NZ_JANIBJ010000017.1"/>
</dbReference>
<dbReference type="InterPro" id="IPR002699">
    <property type="entry name" value="V_ATPase_D"/>
</dbReference>
<keyword evidence="3" id="KW-0406">Ion transport</keyword>
<evidence type="ECO:0000256" key="1">
    <source>
        <dbReference type="ARBA" id="ARBA00005850"/>
    </source>
</evidence>